<name>Q0FX41_SALBH</name>
<gene>
    <name evidence="6" type="ORF">R2601_02273</name>
</gene>
<dbReference type="HOGENOM" id="CLU_027853_0_0_5"/>
<dbReference type="SUPFAM" id="SSF51679">
    <property type="entry name" value="Bacterial luciferase-like"/>
    <property type="match status" value="1"/>
</dbReference>
<feature type="domain" description="Luciferase-like" evidence="5">
    <location>
        <begin position="28"/>
        <end position="293"/>
    </location>
</feature>
<evidence type="ECO:0000256" key="4">
    <source>
        <dbReference type="ARBA" id="ARBA00023033"/>
    </source>
</evidence>
<evidence type="ECO:0000256" key="2">
    <source>
        <dbReference type="ARBA" id="ARBA00022643"/>
    </source>
</evidence>
<evidence type="ECO:0000313" key="6">
    <source>
        <dbReference type="EMBL" id="EAU48361.1"/>
    </source>
</evidence>
<dbReference type="NCBIfam" id="TIGR03571">
    <property type="entry name" value="lucif_BA3436"/>
    <property type="match status" value="1"/>
</dbReference>
<dbReference type="AlphaFoldDB" id="Q0FX41"/>
<dbReference type="PANTHER" id="PTHR30011">
    <property type="entry name" value="ALKANESULFONATE MONOOXYGENASE-RELATED"/>
    <property type="match status" value="1"/>
</dbReference>
<protein>
    <submittedName>
        <fullName evidence="6">Bacterial luciferase family protein</fullName>
    </submittedName>
</protein>
<accession>Q0FX41</accession>
<sequence>MPRHSRFDPLQQDRGADPLDAVFGTQGMTVGLVTPLEAYAESPVPTLDGHAAAARRAEEAGFASIWLRDVPFFDPKFGDAAQIMDPLVYAGFLAAETRTIAIGTAGIVLPLREPIAVAKQAASIDMLTQGRFLLGLSSGDRPTEYPAFGVRFDKRADRFREAYRLIRKLQDEAFPRGKTQGFGTLSGNLDLLPKPQGDRLPMIAVGRAGQTVPWIAKNADAWIWTVDDPKSVTKILNELKAASGKRRPPPYGYSTFLDLDRNPDAPARRDHNVLRIGRKALLARLQQQAAQGVKHVAFNLRPSRRPAERIIDEMGAHILPALARPSRKR</sequence>
<keyword evidence="3" id="KW-0560">Oxidoreductase</keyword>
<reference evidence="6 7" key="1">
    <citation type="journal article" date="2010" name="J. Bacteriol.">
        <title>Genome sequences of Pelagibaca bermudensis HTCC2601T and Maritimibacter alkaliphilus HTCC2654T, the type strains of two marine Roseobacter genera.</title>
        <authorList>
            <person name="Thrash J.C."/>
            <person name="Cho J.C."/>
            <person name="Ferriera S."/>
            <person name="Johnson J."/>
            <person name="Vergin K.L."/>
            <person name="Giovannoni S.J."/>
        </authorList>
    </citation>
    <scope>NUCLEOTIDE SEQUENCE [LARGE SCALE GENOMIC DNA]</scope>
    <source>
        <strain evidence="7">DSM 26914 / JCM 13377 / KCTC 12554 / HTCC2601</strain>
    </source>
</reference>
<keyword evidence="2" id="KW-0288">FMN</keyword>
<dbReference type="InterPro" id="IPR036661">
    <property type="entry name" value="Luciferase-like_sf"/>
</dbReference>
<evidence type="ECO:0000313" key="7">
    <source>
        <dbReference type="Proteomes" id="UP000006230"/>
    </source>
</evidence>
<dbReference type="EMBL" id="AATQ01000001">
    <property type="protein sequence ID" value="EAU48361.1"/>
    <property type="molecule type" value="Genomic_DNA"/>
</dbReference>
<keyword evidence="7" id="KW-1185">Reference proteome</keyword>
<dbReference type="Pfam" id="PF00296">
    <property type="entry name" value="Bac_luciferase"/>
    <property type="match status" value="1"/>
</dbReference>
<evidence type="ECO:0000256" key="3">
    <source>
        <dbReference type="ARBA" id="ARBA00023002"/>
    </source>
</evidence>
<dbReference type="STRING" id="314265.R2601_02273"/>
<dbReference type="Proteomes" id="UP000006230">
    <property type="component" value="Unassembled WGS sequence"/>
</dbReference>
<dbReference type="GO" id="GO:0016705">
    <property type="term" value="F:oxidoreductase activity, acting on paired donors, with incorporation or reduction of molecular oxygen"/>
    <property type="evidence" value="ECO:0007669"/>
    <property type="project" value="InterPro"/>
</dbReference>
<organism evidence="6 7">
    <name type="scientific">Salipiger bermudensis (strain DSM 26914 / JCM 13377 / KCTC 12554 / HTCC2601)</name>
    <name type="common">Pelagibaca bermudensis</name>
    <dbReference type="NCBI Taxonomy" id="314265"/>
    <lineage>
        <taxon>Bacteria</taxon>
        <taxon>Pseudomonadati</taxon>
        <taxon>Pseudomonadota</taxon>
        <taxon>Alphaproteobacteria</taxon>
        <taxon>Rhodobacterales</taxon>
        <taxon>Roseobacteraceae</taxon>
        <taxon>Salipiger</taxon>
    </lineage>
</organism>
<evidence type="ECO:0000256" key="1">
    <source>
        <dbReference type="ARBA" id="ARBA00022630"/>
    </source>
</evidence>
<dbReference type="InterPro" id="IPR011251">
    <property type="entry name" value="Luciferase-like_dom"/>
</dbReference>
<dbReference type="InterPro" id="IPR020020">
    <property type="entry name" value="Luciferase-type_oxidoreductase"/>
</dbReference>
<evidence type="ECO:0000259" key="5">
    <source>
        <dbReference type="Pfam" id="PF00296"/>
    </source>
</evidence>
<comment type="caution">
    <text evidence="6">The sequence shown here is derived from an EMBL/GenBank/DDBJ whole genome shotgun (WGS) entry which is preliminary data.</text>
</comment>
<dbReference type="GO" id="GO:0004497">
    <property type="term" value="F:monooxygenase activity"/>
    <property type="evidence" value="ECO:0007669"/>
    <property type="project" value="UniProtKB-KW"/>
</dbReference>
<keyword evidence="4" id="KW-0503">Monooxygenase</keyword>
<dbReference type="Gene3D" id="3.20.20.30">
    <property type="entry name" value="Luciferase-like domain"/>
    <property type="match status" value="1"/>
</dbReference>
<proteinExistence type="predicted"/>
<keyword evidence="1" id="KW-0285">Flavoprotein</keyword>
<dbReference type="PANTHER" id="PTHR30011:SF16">
    <property type="entry name" value="C2H2 FINGER DOMAIN TRANSCRIPTION FACTOR (EUROFUNG)-RELATED"/>
    <property type="match status" value="1"/>
</dbReference>
<dbReference type="InterPro" id="IPR051260">
    <property type="entry name" value="Diverse_substr_monoxygenases"/>
</dbReference>
<dbReference type="eggNOG" id="COG2141">
    <property type="taxonomic scope" value="Bacteria"/>
</dbReference>